<evidence type="ECO:0000313" key="2">
    <source>
        <dbReference type="EMBL" id="GAT42382.1"/>
    </source>
</evidence>
<feature type="compositionally biased region" description="Polar residues" evidence="1">
    <location>
        <begin position="169"/>
        <end position="178"/>
    </location>
</feature>
<gene>
    <name evidence="2" type="ORF">MCHLO_00097</name>
</gene>
<proteinExistence type="predicted"/>
<feature type="region of interest" description="Disordered" evidence="1">
    <location>
        <begin position="161"/>
        <end position="211"/>
    </location>
</feature>
<dbReference type="Proteomes" id="UP000815677">
    <property type="component" value="Unassembled WGS sequence"/>
</dbReference>
<evidence type="ECO:0000256" key="1">
    <source>
        <dbReference type="SAM" id="MobiDB-lite"/>
    </source>
</evidence>
<sequence>MADLFVLPSGEVTLPGRPDIVNAGTEIRFFRDGAGLASAVITGRYAILEQPSEEVDIPEFFDTIGFLDDVYHDSRPALSVVRSTAFVWVREAAATQFVEKDAVISCTVELQRRDEPVVYDGPEVVLWKVVRVLLSLRVMRRQLIDPVVALTRAPNVSLATASPACGNGAETSAASASTHYRRPGAGSSHDAKDPDNRPGAAYSVWKRRKLP</sequence>
<name>A0ABQ0KVZ3_MYCCL</name>
<reference evidence="2" key="1">
    <citation type="submission" date="2014-09" db="EMBL/GenBank/DDBJ databases">
        <title>Genome sequence of the luminous mushroom Mycena chlorophos for searching fungal bioluminescence genes.</title>
        <authorList>
            <person name="Tanaka Y."/>
            <person name="Kasuga D."/>
            <person name="Oba Y."/>
            <person name="Hase S."/>
            <person name="Sato K."/>
            <person name="Oba Y."/>
            <person name="Sakakibara Y."/>
        </authorList>
    </citation>
    <scope>NUCLEOTIDE SEQUENCE</scope>
</reference>
<accession>A0ABQ0KVZ3</accession>
<protein>
    <submittedName>
        <fullName evidence="2">Uncharacterized protein</fullName>
    </submittedName>
</protein>
<evidence type="ECO:0000313" key="3">
    <source>
        <dbReference type="Proteomes" id="UP000815677"/>
    </source>
</evidence>
<organism evidence="2 3">
    <name type="scientific">Mycena chlorophos</name>
    <name type="common">Agaric fungus</name>
    <name type="synonym">Agaricus chlorophos</name>
    <dbReference type="NCBI Taxonomy" id="658473"/>
    <lineage>
        <taxon>Eukaryota</taxon>
        <taxon>Fungi</taxon>
        <taxon>Dikarya</taxon>
        <taxon>Basidiomycota</taxon>
        <taxon>Agaricomycotina</taxon>
        <taxon>Agaricomycetes</taxon>
        <taxon>Agaricomycetidae</taxon>
        <taxon>Agaricales</taxon>
        <taxon>Marasmiineae</taxon>
        <taxon>Mycenaceae</taxon>
        <taxon>Mycena</taxon>
    </lineage>
</organism>
<keyword evidence="3" id="KW-1185">Reference proteome</keyword>
<dbReference type="EMBL" id="DF837853">
    <property type="protein sequence ID" value="GAT42382.1"/>
    <property type="molecule type" value="Genomic_DNA"/>
</dbReference>